<sequence length="201" mass="22861">SSDVWFKAATEAPEALLEALRHFPFREEVLQLLNAETLSTWMEPRRRECIVDGLMSVAVKSRTQETKRWLEKWSGRWNAADTEEDMAAVVNSKDDWEKLRSLKYGADELLHLCDPSLRTVGAIHLLCAEMYAEEERALTGIEVSHDVSTPAKVRLHLKVLQKNTDYHTALSGSHQEVNWAQVSDFFVNAVAQIEGDDSQSY</sequence>
<dbReference type="GeneID" id="20655088"/>
<evidence type="ECO:0000313" key="2">
    <source>
        <dbReference type="Proteomes" id="UP000002640"/>
    </source>
</evidence>
<organism evidence="1 2">
    <name type="scientific">Phytophthora sojae (strain P6497)</name>
    <name type="common">Soybean stem and root rot agent</name>
    <name type="synonym">Phytophthora megasperma f. sp. glycines</name>
    <dbReference type="NCBI Taxonomy" id="1094619"/>
    <lineage>
        <taxon>Eukaryota</taxon>
        <taxon>Sar</taxon>
        <taxon>Stramenopiles</taxon>
        <taxon>Oomycota</taxon>
        <taxon>Peronosporomycetes</taxon>
        <taxon>Peronosporales</taxon>
        <taxon>Peronosporaceae</taxon>
        <taxon>Phytophthora</taxon>
    </lineage>
</organism>
<dbReference type="AlphaFoldDB" id="G4YW86"/>
<dbReference type="InParanoid" id="G4YW86"/>
<dbReference type="OMA" id="WMEPRRR"/>
<evidence type="ECO:0000313" key="1">
    <source>
        <dbReference type="EMBL" id="EGZ24976.1"/>
    </source>
</evidence>
<dbReference type="KEGG" id="psoj:PHYSODRAFT_479086"/>
<dbReference type="Proteomes" id="UP000002640">
    <property type="component" value="Unassembled WGS sequence"/>
</dbReference>
<gene>
    <name evidence="1" type="ORF">PHYSODRAFT_479086</name>
</gene>
<keyword evidence="2" id="KW-1185">Reference proteome</keyword>
<feature type="non-terminal residue" evidence="1">
    <location>
        <position position="1"/>
    </location>
</feature>
<accession>G4YW86</accession>
<protein>
    <submittedName>
        <fullName evidence="1">Uncharacterized protein</fullName>
    </submittedName>
</protein>
<name>G4YW86_PHYSP</name>
<reference evidence="1 2" key="1">
    <citation type="journal article" date="2006" name="Science">
        <title>Phytophthora genome sequences uncover evolutionary origins and mechanisms of pathogenesis.</title>
        <authorList>
            <person name="Tyler B.M."/>
            <person name="Tripathy S."/>
            <person name="Zhang X."/>
            <person name="Dehal P."/>
            <person name="Jiang R.H."/>
            <person name="Aerts A."/>
            <person name="Arredondo F.D."/>
            <person name="Baxter L."/>
            <person name="Bensasson D."/>
            <person name="Beynon J.L."/>
            <person name="Chapman J."/>
            <person name="Damasceno C.M."/>
            <person name="Dorrance A.E."/>
            <person name="Dou D."/>
            <person name="Dickerman A.W."/>
            <person name="Dubchak I.L."/>
            <person name="Garbelotto M."/>
            <person name="Gijzen M."/>
            <person name="Gordon S.G."/>
            <person name="Govers F."/>
            <person name="Grunwald N.J."/>
            <person name="Huang W."/>
            <person name="Ivors K.L."/>
            <person name="Jones R.W."/>
            <person name="Kamoun S."/>
            <person name="Krampis K."/>
            <person name="Lamour K.H."/>
            <person name="Lee M.K."/>
            <person name="McDonald W.H."/>
            <person name="Medina M."/>
            <person name="Meijer H.J."/>
            <person name="Nordberg E.K."/>
            <person name="Maclean D.J."/>
            <person name="Ospina-Giraldo M.D."/>
            <person name="Morris P.F."/>
            <person name="Phuntumart V."/>
            <person name="Putnam N.H."/>
            <person name="Rash S."/>
            <person name="Rose J.K."/>
            <person name="Sakihama Y."/>
            <person name="Salamov A.A."/>
            <person name="Savidor A."/>
            <person name="Scheuring C.F."/>
            <person name="Smith B.M."/>
            <person name="Sobral B.W."/>
            <person name="Terry A."/>
            <person name="Torto-Alalibo T.A."/>
            <person name="Win J."/>
            <person name="Xu Z."/>
            <person name="Zhang H."/>
            <person name="Grigoriev I.V."/>
            <person name="Rokhsar D.S."/>
            <person name="Boore J.L."/>
        </authorList>
    </citation>
    <scope>NUCLEOTIDE SEQUENCE [LARGE SCALE GENOMIC DNA]</scope>
    <source>
        <strain evidence="1 2">P6497</strain>
    </source>
</reference>
<proteinExistence type="predicted"/>
<dbReference type="EMBL" id="JH159152">
    <property type="protein sequence ID" value="EGZ24976.1"/>
    <property type="molecule type" value="Genomic_DNA"/>
</dbReference>
<dbReference type="RefSeq" id="XP_009520264.1">
    <property type="nucleotide sequence ID" value="XM_009521969.1"/>
</dbReference>